<feature type="domain" description="Glycosyltransferase subfamily 4-like N-terminal" evidence="2">
    <location>
        <begin position="15"/>
        <end position="184"/>
    </location>
</feature>
<evidence type="ECO:0000313" key="4">
    <source>
        <dbReference type="Proteomes" id="UP000199659"/>
    </source>
</evidence>
<dbReference type="Pfam" id="PF13439">
    <property type="entry name" value="Glyco_transf_4"/>
    <property type="match status" value="1"/>
</dbReference>
<dbReference type="STRING" id="37658.SAMN05661086_02071"/>
<dbReference type="SUPFAM" id="SSF53756">
    <property type="entry name" value="UDP-Glycosyltransferase/glycogen phosphorylase"/>
    <property type="match status" value="1"/>
</dbReference>
<evidence type="ECO:0000259" key="1">
    <source>
        <dbReference type="Pfam" id="PF00534"/>
    </source>
</evidence>
<dbReference type="CDD" id="cd03817">
    <property type="entry name" value="GT4_UGDG-like"/>
    <property type="match status" value="1"/>
</dbReference>
<dbReference type="Proteomes" id="UP000199659">
    <property type="component" value="Unassembled WGS sequence"/>
</dbReference>
<dbReference type="OrthoDB" id="9802525at2"/>
<evidence type="ECO:0000259" key="2">
    <source>
        <dbReference type="Pfam" id="PF13439"/>
    </source>
</evidence>
<dbReference type="GO" id="GO:0016758">
    <property type="term" value="F:hexosyltransferase activity"/>
    <property type="evidence" value="ECO:0007669"/>
    <property type="project" value="TreeGrafter"/>
</dbReference>
<evidence type="ECO:0000313" key="3">
    <source>
        <dbReference type="EMBL" id="SFR83885.1"/>
    </source>
</evidence>
<dbReference type="InterPro" id="IPR028098">
    <property type="entry name" value="Glyco_trans_4-like_N"/>
</dbReference>
<dbReference type="PANTHER" id="PTHR45947:SF3">
    <property type="entry name" value="SULFOQUINOVOSYL TRANSFERASE SQD2"/>
    <property type="match status" value="1"/>
</dbReference>
<dbReference type="RefSeq" id="WP_092560604.1">
    <property type="nucleotide sequence ID" value="NZ_FOYZ01000007.1"/>
</dbReference>
<keyword evidence="4" id="KW-1185">Reference proteome</keyword>
<gene>
    <name evidence="3" type="ORF">SAMN05661086_02071</name>
</gene>
<accession>A0A1I6JY15</accession>
<sequence length="393" mass="45217">MNIGLFTDTYYPELNGVAVSVYVLKNELEKAGHNVYVFTTTTPDAPEAEENVYRVHSLPCILITERRVGLFYQHKIASKIKKLDLDIIHTHTEFSLGIFGRIMAKELKLPLVHTYHTIYEDYTHYVVKNKLLAQRARAFARVFTKACCNTVEQVIVPTQKVEELLRNYHVKRRISIVPTGIDLSNFCKNKYSEEVIRQLKAELGIQLDEKIILYIGRISKEKNLEELLAYIPEYFNNRENVKFVIVGNGPEMEAVQELVGNYECRERILFLGERPYDEIVKYYELGDVFVSASTSETQGLTFIEAMAVGLPVLARKDECLEGILKDGENGYFFEEKKEFLQALDHILFSENQSQFENNAVVTAERFSTKQYAESILSVYGDVLKKEQVFIGNE</sequence>
<dbReference type="PANTHER" id="PTHR45947">
    <property type="entry name" value="SULFOQUINOVOSYL TRANSFERASE SQD2"/>
    <property type="match status" value="1"/>
</dbReference>
<name>A0A1I6JY15_9FIRM</name>
<dbReference type="InterPro" id="IPR050194">
    <property type="entry name" value="Glycosyltransferase_grp1"/>
</dbReference>
<dbReference type="Pfam" id="PF00534">
    <property type="entry name" value="Glycos_transf_1"/>
    <property type="match status" value="1"/>
</dbReference>
<dbReference type="InterPro" id="IPR001296">
    <property type="entry name" value="Glyco_trans_1"/>
</dbReference>
<protein>
    <submittedName>
        <fullName evidence="3">1,2-diacylglycerol 3-alpha-glucosyltransferase</fullName>
    </submittedName>
</protein>
<feature type="domain" description="Glycosyl transferase family 1" evidence="1">
    <location>
        <begin position="197"/>
        <end position="355"/>
    </location>
</feature>
<dbReference type="EMBL" id="FOYZ01000007">
    <property type="protein sequence ID" value="SFR83885.1"/>
    <property type="molecule type" value="Genomic_DNA"/>
</dbReference>
<proteinExistence type="predicted"/>
<organism evidence="3 4">
    <name type="scientific">Anaeromicropila populeti</name>
    <dbReference type="NCBI Taxonomy" id="37658"/>
    <lineage>
        <taxon>Bacteria</taxon>
        <taxon>Bacillati</taxon>
        <taxon>Bacillota</taxon>
        <taxon>Clostridia</taxon>
        <taxon>Lachnospirales</taxon>
        <taxon>Lachnospiraceae</taxon>
        <taxon>Anaeromicropila</taxon>
    </lineage>
</organism>
<dbReference type="AlphaFoldDB" id="A0A1I6JY15"/>
<reference evidence="3 4" key="1">
    <citation type="submission" date="2016-10" db="EMBL/GenBank/DDBJ databases">
        <authorList>
            <person name="de Groot N.N."/>
        </authorList>
    </citation>
    <scope>NUCLEOTIDE SEQUENCE [LARGE SCALE GENOMIC DNA]</scope>
    <source>
        <strain evidence="3 4">743A</strain>
    </source>
</reference>
<dbReference type="Gene3D" id="3.40.50.2000">
    <property type="entry name" value="Glycogen Phosphorylase B"/>
    <property type="match status" value="2"/>
</dbReference>
<keyword evidence="3" id="KW-0808">Transferase</keyword>